<reference evidence="1 2" key="1">
    <citation type="journal article" date="2018" name="Nat. Ecol. Evol.">
        <title>Pezizomycetes genomes reveal the molecular basis of ectomycorrhizal truffle lifestyle.</title>
        <authorList>
            <person name="Murat C."/>
            <person name="Payen T."/>
            <person name="Noel B."/>
            <person name="Kuo A."/>
            <person name="Morin E."/>
            <person name="Chen J."/>
            <person name="Kohler A."/>
            <person name="Krizsan K."/>
            <person name="Balestrini R."/>
            <person name="Da Silva C."/>
            <person name="Montanini B."/>
            <person name="Hainaut M."/>
            <person name="Levati E."/>
            <person name="Barry K.W."/>
            <person name="Belfiori B."/>
            <person name="Cichocki N."/>
            <person name="Clum A."/>
            <person name="Dockter R.B."/>
            <person name="Fauchery L."/>
            <person name="Guy J."/>
            <person name="Iotti M."/>
            <person name="Le Tacon F."/>
            <person name="Lindquist E.A."/>
            <person name="Lipzen A."/>
            <person name="Malagnac F."/>
            <person name="Mello A."/>
            <person name="Molinier V."/>
            <person name="Miyauchi S."/>
            <person name="Poulain J."/>
            <person name="Riccioni C."/>
            <person name="Rubini A."/>
            <person name="Sitrit Y."/>
            <person name="Splivallo R."/>
            <person name="Traeger S."/>
            <person name="Wang M."/>
            <person name="Zifcakova L."/>
            <person name="Wipf D."/>
            <person name="Zambonelli A."/>
            <person name="Paolocci F."/>
            <person name="Nowrousian M."/>
            <person name="Ottonello S."/>
            <person name="Baldrian P."/>
            <person name="Spatafora J.W."/>
            <person name="Henrissat B."/>
            <person name="Nagy L.G."/>
            <person name="Aury J.M."/>
            <person name="Wincker P."/>
            <person name="Grigoriev I.V."/>
            <person name="Bonfante P."/>
            <person name="Martin F.M."/>
        </authorList>
    </citation>
    <scope>NUCLEOTIDE SEQUENCE [LARGE SCALE GENOMIC DNA]</scope>
    <source>
        <strain evidence="1 2">120613-1</strain>
    </source>
</reference>
<accession>A0A3N4KAZ2</accession>
<sequence length="189" mass="21683">MCGGMYVLYYLYVGGRRQRIERVASPGSAILYVFPSLSIYWPLQKQIFCLLPLLPPPPPPPLNSLHFITFVLWKGVQKPLFFHFFSHDFFLPCEFRGQFRLVSIFIFSSETQIFPVSFFCTSGLQVLALRGPAPLLAPLRKSRKVIIFFSSAPSHRHPSIHPHHTHPTINNHLSFPRYGRDKTSTVLPC</sequence>
<evidence type="ECO:0000313" key="2">
    <source>
        <dbReference type="Proteomes" id="UP000276215"/>
    </source>
</evidence>
<name>A0A3N4KAZ2_9PEZI</name>
<dbReference type="Proteomes" id="UP000276215">
    <property type="component" value="Unassembled WGS sequence"/>
</dbReference>
<gene>
    <name evidence="1" type="ORF">L873DRAFT_278381</name>
</gene>
<dbReference type="AlphaFoldDB" id="A0A3N4KAZ2"/>
<dbReference type="EMBL" id="ML120364">
    <property type="protein sequence ID" value="RPB03105.1"/>
    <property type="molecule type" value="Genomic_DNA"/>
</dbReference>
<protein>
    <submittedName>
        <fullName evidence="1">Uncharacterized protein</fullName>
    </submittedName>
</protein>
<organism evidence="1 2">
    <name type="scientific">Choiromyces venosus 120613-1</name>
    <dbReference type="NCBI Taxonomy" id="1336337"/>
    <lineage>
        <taxon>Eukaryota</taxon>
        <taxon>Fungi</taxon>
        <taxon>Dikarya</taxon>
        <taxon>Ascomycota</taxon>
        <taxon>Pezizomycotina</taxon>
        <taxon>Pezizomycetes</taxon>
        <taxon>Pezizales</taxon>
        <taxon>Tuberaceae</taxon>
        <taxon>Choiromyces</taxon>
    </lineage>
</organism>
<proteinExistence type="predicted"/>
<evidence type="ECO:0000313" key="1">
    <source>
        <dbReference type="EMBL" id="RPB03105.1"/>
    </source>
</evidence>
<keyword evidence="2" id="KW-1185">Reference proteome</keyword>